<organism evidence="5 6">
    <name type="scientific">Arcobacter cloacae</name>
    <dbReference type="NCBI Taxonomy" id="1054034"/>
    <lineage>
        <taxon>Bacteria</taxon>
        <taxon>Pseudomonadati</taxon>
        <taxon>Campylobacterota</taxon>
        <taxon>Epsilonproteobacteria</taxon>
        <taxon>Campylobacterales</taxon>
        <taxon>Arcobacteraceae</taxon>
        <taxon>Arcobacter</taxon>
    </lineage>
</organism>
<dbReference type="Gene3D" id="3.90.220.20">
    <property type="entry name" value="DNA methylase specificity domains"/>
    <property type="match status" value="2"/>
</dbReference>
<dbReference type="InterPro" id="IPR029063">
    <property type="entry name" value="SAM-dependent_MTases_sf"/>
</dbReference>
<keyword evidence="4" id="KW-0238">DNA-binding</keyword>
<evidence type="ECO:0000313" key="5">
    <source>
        <dbReference type="EMBL" id="RXI38216.1"/>
    </source>
</evidence>
<dbReference type="GO" id="GO:0009307">
    <property type="term" value="P:DNA restriction-modification system"/>
    <property type="evidence" value="ECO:0007669"/>
    <property type="project" value="UniProtKB-KW"/>
</dbReference>
<dbReference type="GO" id="GO:0003677">
    <property type="term" value="F:DNA binding"/>
    <property type="evidence" value="ECO:0007669"/>
    <property type="project" value="UniProtKB-KW"/>
</dbReference>
<dbReference type="PANTHER" id="PTHR42998:SF1">
    <property type="entry name" value="TYPE I RESTRICTION ENZYME HINDI METHYLASE SUBUNIT"/>
    <property type="match status" value="1"/>
</dbReference>
<dbReference type="SUPFAM" id="SSF116734">
    <property type="entry name" value="DNA methylase specificity domain"/>
    <property type="match status" value="2"/>
</dbReference>
<proteinExistence type="inferred from homology"/>
<dbReference type="Gene3D" id="3.40.50.150">
    <property type="entry name" value="Vaccinia Virus protein VP39"/>
    <property type="match status" value="1"/>
</dbReference>
<comment type="similarity">
    <text evidence="2">Belongs to the type-I restriction system S methylase family.</text>
</comment>
<dbReference type="EMBL" id="NXII01000021">
    <property type="protein sequence ID" value="RXI38216.1"/>
    <property type="molecule type" value="Genomic_DNA"/>
</dbReference>
<gene>
    <name evidence="5" type="ORF">CP963_11680</name>
</gene>
<comment type="similarity">
    <text evidence="1">Belongs to the N(4)/N(6)-methyltransferase family.</text>
</comment>
<name>A0A6M8NNK7_9BACT</name>
<dbReference type="SUPFAM" id="SSF53335">
    <property type="entry name" value="S-adenosyl-L-methionine-dependent methyltransferases"/>
    <property type="match status" value="1"/>
</dbReference>
<dbReference type="REBASE" id="386309">
    <property type="entry name" value="Acl26153ORF1631P"/>
</dbReference>
<dbReference type="RefSeq" id="WP_129014359.1">
    <property type="nucleotide sequence ID" value="NZ_CBCSEI010000020.1"/>
</dbReference>
<dbReference type="Proteomes" id="UP000290378">
    <property type="component" value="Unassembled WGS sequence"/>
</dbReference>
<keyword evidence="5" id="KW-0255">Endonuclease</keyword>
<dbReference type="InterPro" id="IPR002052">
    <property type="entry name" value="DNA_methylase_N6_adenine_CS"/>
</dbReference>
<dbReference type="InterPro" id="IPR052916">
    <property type="entry name" value="Type-I_RE_MTase_Subunit"/>
</dbReference>
<dbReference type="GO" id="GO:0032259">
    <property type="term" value="P:methylation"/>
    <property type="evidence" value="ECO:0007669"/>
    <property type="project" value="InterPro"/>
</dbReference>
<dbReference type="PRINTS" id="PR00507">
    <property type="entry name" value="N12N6MTFRASE"/>
</dbReference>
<dbReference type="PANTHER" id="PTHR42998">
    <property type="entry name" value="TYPE I RESTRICTION ENZYME HINDVIIP M PROTEIN-RELATED"/>
    <property type="match status" value="1"/>
</dbReference>
<evidence type="ECO:0000256" key="2">
    <source>
        <dbReference type="ARBA" id="ARBA00010923"/>
    </source>
</evidence>
<dbReference type="Pfam" id="PF02384">
    <property type="entry name" value="N6_Mtase"/>
    <property type="match status" value="1"/>
</dbReference>
<accession>A0A6M8NNK7</accession>
<dbReference type="PROSITE" id="PS00092">
    <property type="entry name" value="N6_MTASE"/>
    <property type="match status" value="1"/>
</dbReference>
<evidence type="ECO:0000256" key="1">
    <source>
        <dbReference type="ARBA" id="ARBA00006594"/>
    </source>
</evidence>
<dbReference type="GO" id="GO:0004519">
    <property type="term" value="F:endonuclease activity"/>
    <property type="evidence" value="ECO:0007669"/>
    <property type="project" value="UniProtKB-KW"/>
</dbReference>
<sequence length="1256" mass="146216">MKLEDFKKLLVYLGFELKKDVYTKHFSQFDCDLKVDLKNEKLIYPIEKGFIVNSETTSNFSSNENFVVFECVHRLLNQGYKPESIELEPSWKLGHSNKSGRADIFIKNLQNEPLLIIECKTAGKEFEKAWKYTLEDGGQLFSYLEQEKAVEFIALYASDFINNEIVTSQKIISHKDNETILLENKELKSFKDAKNVKERYKVWKDTYKQEFTEKGIFEENIQAYQIGKDKYTLDIDTKPIDATDKKGKYHQFRTILRKYNVSRRENAFEVLVNLFLCKIVDETNNKDDLKFYWKGIAYDSYFDLVDRLQELYHKGMKDFLKQEVVYVSNEEIDKAFWTIKQKRNATKDTIKDIFRQLKFFKGLDFEFIKVHDSKGFDKNAKILLEIIQMWQGLRLLTTEQNQFLGDMFEFFLDNGIKQSEGQFFTPVPICKFIVSSLPLEDKISNSSEPIKAIDYACGAGHFLNEYALNITPIVKKHKNESAVNEYYKNIYGIEKEDRLAKVAKVSAFMYGQDEINIIDADALDNHKEIKEQSFDCLVANPPFAVEDFLLTLDEEIREQYELIETINDLGNKNIQCFFLERAKQLLAPNGVAGIIVPSSILNNSDNTHIKTREILLKYFDFVSIVELGSQTFGKTGTNTVILFIKRKGLKPEVATHFKNRIDDFFEDWESEKSSNGGAYQDINIISSYCNHLDIDINLYEKILQNILDVKLFDIEIFAEYKKSFENSTEIKNLKDKKQFKDKSSKQQKEELEEKLLKYIQKIEKEKLYFYMLSFNNPTKVLVVKSPSDNKIQKNFLGYEWSGAKGSEGIKYFGGENINDIETPLFDPKNRDNEEKISYLIKEHFSGNTKTIKDEYKEHCSYINLVDMLDFNRVEFNKSINLSVNKKVEIESKYPLFKLGDLSEAPLYGANEKAIDGIENQDIRYIRITDINDNGTLNNEFKTAENIQEQYILKDNDFLFARSGNTVGKTFLYTEKYGKCLFAGYLIRFRLNDKKILPYYLKNYTDTSFYWKWIINNITGSSQPNINGQIYSSLKIPLPPLEIQEEIVKDCQKVDDEVSKATEIIEQSKQNIENGFLELFSNATQTYKLSNDDIFDVSIGKRVLAKEIEENPSNESITVYSANVFEPFGYIKKDLLKDFSKDSVLWGIDGDWMVNFMPKEKPFYPTDHCGVVRIKQDVLHGRYLAWALNKAGIEFRFSRANRASTERIKGMVIKAPSFEEQNKFALEVEKLEKSINDAKKIIDTAKNKKEEILKKYL</sequence>
<dbReference type="InterPro" id="IPR003356">
    <property type="entry name" value="DNA_methylase_A-5"/>
</dbReference>
<comment type="caution">
    <text evidence="5">The sequence shown here is derived from an EMBL/GenBank/DDBJ whole genome shotgun (WGS) entry which is preliminary data.</text>
</comment>
<dbReference type="CDD" id="cd02440">
    <property type="entry name" value="AdoMet_MTases"/>
    <property type="match status" value="1"/>
</dbReference>
<dbReference type="Pfam" id="PF01420">
    <property type="entry name" value="Methylase_S"/>
    <property type="match status" value="2"/>
</dbReference>
<dbReference type="CDD" id="cd17521">
    <property type="entry name" value="RMtype1_S_Sau13435ORF2165P_TRD2-CR2_like"/>
    <property type="match status" value="1"/>
</dbReference>
<dbReference type="AlphaFoldDB" id="A0A6M8NNK7"/>
<keyword evidence="5" id="KW-0378">Hydrolase</keyword>
<reference evidence="5 6" key="1">
    <citation type="submission" date="2017-09" db="EMBL/GenBank/DDBJ databases">
        <title>Genomics of the genus Arcobacter.</title>
        <authorList>
            <person name="Perez-Cataluna A."/>
            <person name="Figueras M.J."/>
            <person name="Salas-Masso N."/>
        </authorList>
    </citation>
    <scope>NUCLEOTIDE SEQUENCE [LARGE SCALE GENOMIC DNA]</scope>
    <source>
        <strain evidence="5 6">CECT 7834</strain>
    </source>
</reference>
<dbReference type="InterPro" id="IPR044946">
    <property type="entry name" value="Restrct_endonuc_typeI_TRD_sf"/>
</dbReference>
<evidence type="ECO:0000256" key="4">
    <source>
        <dbReference type="ARBA" id="ARBA00023125"/>
    </source>
</evidence>
<keyword evidence="6" id="KW-1185">Reference proteome</keyword>
<keyword evidence="5" id="KW-0540">Nuclease</keyword>
<dbReference type="GO" id="GO:0008170">
    <property type="term" value="F:N-methyltransferase activity"/>
    <property type="evidence" value="ECO:0007669"/>
    <property type="project" value="InterPro"/>
</dbReference>
<evidence type="ECO:0000313" key="6">
    <source>
        <dbReference type="Proteomes" id="UP000290378"/>
    </source>
</evidence>
<evidence type="ECO:0000256" key="3">
    <source>
        <dbReference type="ARBA" id="ARBA00022747"/>
    </source>
</evidence>
<keyword evidence="3" id="KW-0680">Restriction system</keyword>
<dbReference type="InterPro" id="IPR000055">
    <property type="entry name" value="Restrct_endonuc_typeI_TRD"/>
</dbReference>
<protein>
    <submittedName>
        <fullName evidence="5">Type I restriction endonuclease subunit M</fullName>
    </submittedName>
</protein>